<proteinExistence type="inferred from homology"/>
<evidence type="ECO:0000256" key="18">
    <source>
        <dbReference type="ARBA" id="ARBA00023326"/>
    </source>
</evidence>
<dbReference type="GO" id="GO:0042973">
    <property type="term" value="F:glucan endo-1,3-beta-D-glucosidase activity"/>
    <property type="evidence" value="ECO:0007669"/>
    <property type="project" value="UniProtKB-EC"/>
</dbReference>
<keyword evidence="13" id="KW-0472">Membrane</keyword>
<dbReference type="GO" id="GO:0071555">
    <property type="term" value="P:cell wall organization"/>
    <property type="evidence" value="ECO:0007669"/>
    <property type="project" value="UniProtKB-KW"/>
</dbReference>
<protein>
    <recommendedName>
        <fullName evidence="6">Probable glucan endo-1,3-beta-glucosidase eglC</fullName>
        <ecNumber evidence="5">3.2.1.39</ecNumber>
    </recommendedName>
    <alternativeName>
        <fullName evidence="20">Endo-1,3-beta-glucanase eglC</fullName>
    </alternativeName>
    <alternativeName>
        <fullName evidence="21">Laminarinase eglC</fullName>
    </alternativeName>
</protein>
<evidence type="ECO:0000256" key="8">
    <source>
        <dbReference type="ARBA" id="ARBA00022512"/>
    </source>
</evidence>
<name>A0A2S6C9Q2_9PEZI</name>
<feature type="chain" id="PRO_5015646517" description="Probable glucan endo-1,3-beta-glucosidase eglC" evidence="23">
    <location>
        <begin position="17"/>
        <end position="313"/>
    </location>
</feature>
<keyword evidence="9" id="KW-0964">Secreted</keyword>
<dbReference type="GO" id="GO:0005576">
    <property type="term" value="C:extracellular region"/>
    <property type="evidence" value="ECO:0007669"/>
    <property type="project" value="TreeGrafter"/>
</dbReference>
<dbReference type="AlphaFoldDB" id="A0A2S6C9Q2"/>
<evidence type="ECO:0000256" key="1">
    <source>
        <dbReference type="ARBA" id="ARBA00000382"/>
    </source>
</evidence>
<keyword evidence="8" id="KW-0134">Cell wall</keyword>
<keyword evidence="10" id="KW-0336">GPI-anchor</keyword>
<evidence type="ECO:0000256" key="15">
    <source>
        <dbReference type="ARBA" id="ARBA00023277"/>
    </source>
</evidence>
<evidence type="ECO:0000256" key="5">
    <source>
        <dbReference type="ARBA" id="ARBA00012780"/>
    </source>
</evidence>
<comment type="function">
    <text evidence="19">Glucanases play a role in cell expansion during growth, in cell-cell fusion during mating, and in spore release during sporulation. This enzyme may be involved in beta-glucan degradation and also function biosynthetically as a transglycosylase.</text>
</comment>
<evidence type="ECO:0000256" key="9">
    <source>
        <dbReference type="ARBA" id="ARBA00022525"/>
    </source>
</evidence>
<dbReference type="GO" id="GO:0009986">
    <property type="term" value="C:cell surface"/>
    <property type="evidence" value="ECO:0007669"/>
    <property type="project" value="TreeGrafter"/>
</dbReference>
<keyword evidence="7" id="KW-1003">Cell membrane</keyword>
<dbReference type="GO" id="GO:0005886">
    <property type="term" value="C:plasma membrane"/>
    <property type="evidence" value="ECO:0007669"/>
    <property type="project" value="UniProtKB-SubCell"/>
</dbReference>
<dbReference type="PANTHER" id="PTHR16631">
    <property type="entry name" value="GLUCAN 1,3-BETA-GLUCOSIDASE"/>
    <property type="match status" value="1"/>
</dbReference>
<evidence type="ECO:0000256" key="17">
    <source>
        <dbReference type="ARBA" id="ARBA00023316"/>
    </source>
</evidence>
<sequence length="313" mass="34336">MRFLLLSAALRAQVLAQGKRGFNYGANGPSGPRAQGDFEAEFNRAKTLPGTAPFTSARLFTMIQANTANDPSSAIPAAIATNTSLLLGLWASAGQDAFNQELEALRRALEQFGQPFIDLIDGISIGSEDLYRITPTGIANKAGIGASPDDLVKYIQQTRDKLNGHDNLKSKIGHVDTWTAWVNETNYPVTTACDWIGMDSYPYYQKEVPNSIDQAKELFFQSYNTTKNVSQGKKVLVTETGWPVQGPDFGLAVANVDNAKRYWDEVGCALFSEPVDTWWFTLDDSKQNPEEISFSVVKPGLGDPIWDLKCPGQ</sequence>
<evidence type="ECO:0000256" key="12">
    <source>
        <dbReference type="ARBA" id="ARBA00022801"/>
    </source>
</evidence>
<dbReference type="Proteomes" id="UP000237631">
    <property type="component" value="Unassembled WGS sequence"/>
</dbReference>
<dbReference type="SUPFAM" id="SSF51445">
    <property type="entry name" value="(Trans)glycosidases"/>
    <property type="match status" value="1"/>
</dbReference>
<evidence type="ECO:0000256" key="3">
    <source>
        <dbReference type="ARBA" id="ARBA00004609"/>
    </source>
</evidence>
<gene>
    <name evidence="24" type="ORF">CBER1_05486</name>
</gene>
<dbReference type="InterPro" id="IPR050732">
    <property type="entry name" value="Beta-glucan_modifiers"/>
</dbReference>
<dbReference type="OrthoDB" id="77201at2759"/>
<comment type="catalytic activity">
    <reaction evidence="1">
        <text>Hydrolysis of (1-&gt;3)-beta-D-glucosidic linkages in (1-&gt;3)-beta-D-glucans.</text>
        <dbReference type="EC" id="3.2.1.39"/>
    </reaction>
</comment>
<feature type="signal peptide" evidence="23">
    <location>
        <begin position="1"/>
        <end position="16"/>
    </location>
</feature>
<reference evidence="25" key="1">
    <citation type="journal article" date="2017" name="bioRxiv">
        <title>Conservation of a gene cluster reveals novel cercosporin biosynthetic mechanisms and extends production to the genus Colletotrichum.</title>
        <authorList>
            <person name="de Jonge R."/>
            <person name="Ebert M.K."/>
            <person name="Huitt-Roehl C.R."/>
            <person name="Pal P."/>
            <person name="Suttle J.C."/>
            <person name="Spanner R.E."/>
            <person name="Neubauer J.D."/>
            <person name="Jurick W.M.II."/>
            <person name="Stott K.A."/>
            <person name="Secor G.A."/>
            <person name="Thomma B.P.H.J."/>
            <person name="Van de Peer Y."/>
            <person name="Townsend C.A."/>
            <person name="Bolton M.D."/>
        </authorList>
    </citation>
    <scope>NUCLEOTIDE SEQUENCE [LARGE SCALE GENOMIC DNA]</scope>
    <source>
        <strain evidence="25">CBS538.71</strain>
    </source>
</reference>
<evidence type="ECO:0000256" key="20">
    <source>
        <dbReference type="ARBA" id="ARBA00032134"/>
    </source>
</evidence>
<evidence type="ECO:0000256" key="7">
    <source>
        <dbReference type="ARBA" id="ARBA00022475"/>
    </source>
</evidence>
<dbReference type="PANTHER" id="PTHR16631:SF13">
    <property type="entry name" value="GLUCAN ENDO-1,3-BETA-GLUCOSIDASE EGLC-RELATED"/>
    <property type="match status" value="1"/>
</dbReference>
<keyword evidence="12" id="KW-0378">Hydrolase</keyword>
<dbReference type="InterPro" id="IPR017853">
    <property type="entry name" value="GH"/>
</dbReference>
<dbReference type="Gene3D" id="3.20.20.80">
    <property type="entry name" value="Glycosidases"/>
    <property type="match status" value="1"/>
</dbReference>
<evidence type="ECO:0000256" key="13">
    <source>
        <dbReference type="ARBA" id="ARBA00023136"/>
    </source>
</evidence>
<keyword evidence="17" id="KW-0961">Cell wall biogenesis/degradation</keyword>
<keyword evidence="25" id="KW-1185">Reference proteome</keyword>
<evidence type="ECO:0000313" key="25">
    <source>
        <dbReference type="Proteomes" id="UP000237631"/>
    </source>
</evidence>
<evidence type="ECO:0000256" key="19">
    <source>
        <dbReference type="ARBA" id="ARBA00025152"/>
    </source>
</evidence>
<comment type="caution">
    <text evidence="24">The sequence shown here is derived from an EMBL/GenBank/DDBJ whole genome shotgun (WGS) entry which is preliminary data.</text>
</comment>
<dbReference type="Pfam" id="PF00332">
    <property type="entry name" value="Glyco_hydro_17"/>
    <property type="match status" value="1"/>
</dbReference>
<evidence type="ECO:0000256" key="23">
    <source>
        <dbReference type="SAM" id="SignalP"/>
    </source>
</evidence>
<dbReference type="GO" id="GO:0009277">
    <property type="term" value="C:fungal-type cell wall"/>
    <property type="evidence" value="ECO:0007669"/>
    <property type="project" value="TreeGrafter"/>
</dbReference>
<dbReference type="InterPro" id="IPR000490">
    <property type="entry name" value="Glyco_hydro_17"/>
</dbReference>
<dbReference type="EMBL" id="PNEN01000519">
    <property type="protein sequence ID" value="PPJ56445.1"/>
    <property type="molecule type" value="Genomic_DNA"/>
</dbReference>
<evidence type="ECO:0000256" key="14">
    <source>
        <dbReference type="ARBA" id="ARBA00023180"/>
    </source>
</evidence>
<organism evidence="24 25">
    <name type="scientific">Cercospora berteroae</name>
    <dbReference type="NCBI Taxonomy" id="357750"/>
    <lineage>
        <taxon>Eukaryota</taxon>
        <taxon>Fungi</taxon>
        <taxon>Dikarya</taxon>
        <taxon>Ascomycota</taxon>
        <taxon>Pezizomycotina</taxon>
        <taxon>Dothideomycetes</taxon>
        <taxon>Dothideomycetidae</taxon>
        <taxon>Mycosphaerellales</taxon>
        <taxon>Mycosphaerellaceae</taxon>
        <taxon>Cercospora</taxon>
    </lineage>
</organism>
<comment type="subcellular location">
    <subcellularLocation>
        <location evidence="3">Cell membrane</location>
        <topology evidence="3">Lipid-anchor</topology>
        <topology evidence="3">GPI-anchor</topology>
    </subcellularLocation>
    <subcellularLocation>
        <location evidence="2">Secreted</location>
        <location evidence="2">Cell wall</location>
    </subcellularLocation>
</comment>
<accession>A0A2S6C9Q2</accession>
<evidence type="ECO:0000256" key="10">
    <source>
        <dbReference type="ARBA" id="ARBA00022622"/>
    </source>
</evidence>
<keyword evidence="16" id="KW-0449">Lipoprotein</keyword>
<evidence type="ECO:0000256" key="22">
    <source>
        <dbReference type="RuleBase" id="RU004335"/>
    </source>
</evidence>
<dbReference type="GO" id="GO:0000272">
    <property type="term" value="P:polysaccharide catabolic process"/>
    <property type="evidence" value="ECO:0007669"/>
    <property type="project" value="UniProtKB-KW"/>
</dbReference>
<evidence type="ECO:0000256" key="2">
    <source>
        <dbReference type="ARBA" id="ARBA00004191"/>
    </source>
</evidence>
<keyword evidence="18" id="KW-0624">Polysaccharide degradation</keyword>
<evidence type="ECO:0000256" key="21">
    <source>
        <dbReference type="ARBA" id="ARBA00032906"/>
    </source>
</evidence>
<evidence type="ECO:0000256" key="11">
    <source>
        <dbReference type="ARBA" id="ARBA00022729"/>
    </source>
</evidence>
<dbReference type="GO" id="GO:0098552">
    <property type="term" value="C:side of membrane"/>
    <property type="evidence" value="ECO:0007669"/>
    <property type="project" value="UniProtKB-KW"/>
</dbReference>
<keyword evidence="14" id="KW-0325">Glycoprotein</keyword>
<evidence type="ECO:0000313" key="24">
    <source>
        <dbReference type="EMBL" id="PPJ56445.1"/>
    </source>
</evidence>
<keyword evidence="11 23" id="KW-0732">Signal</keyword>
<comment type="similarity">
    <text evidence="4 22">Belongs to the glycosyl hydrolase 17 family.</text>
</comment>
<evidence type="ECO:0000256" key="6">
    <source>
        <dbReference type="ARBA" id="ARBA00019762"/>
    </source>
</evidence>
<evidence type="ECO:0000256" key="16">
    <source>
        <dbReference type="ARBA" id="ARBA00023288"/>
    </source>
</evidence>
<dbReference type="STRING" id="357750.A0A2S6C9Q2"/>
<evidence type="ECO:0000256" key="4">
    <source>
        <dbReference type="ARBA" id="ARBA00008773"/>
    </source>
</evidence>
<dbReference type="EC" id="3.2.1.39" evidence="5"/>
<keyword evidence="15" id="KW-0119">Carbohydrate metabolism</keyword>